<dbReference type="AlphaFoldDB" id="A0A344TGP4"/>
<name>A0A344TGP4_9BACT</name>
<dbReference type="EMBL" id="CP030850">
    <property type="protein sequence ID" value="AXE17815.1"/>
    <property type="molecule type" value="Genomic_DNA"/>
</dbReference>
<evidence type="ECO:0000313" key="1">
    <source>
        <dbReference type="EMBL" id="AXE17815.1"/>
    </source>
</evidence>
<reference evidence="1 2" key="1">
    <citation type="submission" date="2018-07" db="EMBL/GenBank/DDBJ databases">
        <title>Genome sequencing of Runella.</title>
        <authorList>
            <person name="Baek M.-G."/>
            <person name="Yi H."/>
        </authorList>
    </citation>
    <scope>NUCLEOTIDE SEQUENCE [LARGE SCALE GENOMIC DNA]</scope>
    <source>
        <strain evidence="1 2">HYN0085</strain>
    </source>
</reference>
<proteinExistence type="predicted"/>
<organism evidence="1 2">
    <name type="scientific">Runella rosea</name>
    <dbReference type="NCBI Taxonomy" id="2259595"/>
    <lineage>
        <taxon>Bacteria</taxon>
        <taxon>Pseudomonadati</taxon>
        <taxon>Bacteroidota</taxon>
        <taxon>Cytophagia</taxon>
        <taxon>Cytophagales</taxon>
        <taxon>Spirosomataceae</taxon>
        <taxon>Runella</taxon>
    </lineage>
</organism>
<keyword evidence="2" id="KW-1185">Reference proteome</keyword>
<dbReference type="RefSeq" id="WP_114066600.1">
    <property type="nucleotide sequence ID" value="NZ_CP030850.1"/>
</dbReference>
<gene>
    <name evidence="1" type="ORF">DR864_08735</name>
</gene>
<evidence type="ECO:0008006" key="3">
    <source>
        <dbReference type="Google" id="ProtNLM"/>
    </source>
</evidence>
<dbReference type="Proteomes" id="UP000251993">
    <property type="component" value="Chromosome"/>
</dbReference>
<accession>A0A344TGP4</accession>
<dbReference type="OrthoDB" id="1097758at2"/>
<dbReference type="KEGG" id="run:DR864_08735"/>
<dbReference type="InterPro" id="IPR026341">
    <property type="entry name" value="T9SS_type_B"/>
</dbReference>
<protein>
    <recommendedName>
        <fullName evidence="3">Gliding motility-associated C-terminal domain-containing protein</fullName>
    </recommendedName>
</protein>
<evidence type="ECO:0000313" key="2">
    <source>
        <dbReference type="Proteomes" id="UP000251993"/>
    </source>
</evidence>
<dbReference type="NCBIfam" id="TIGR04131">
    <property type="entry name" value="Bac_Flav_CTERM"/>
    <property type="match status" value="1"/>
</dbReference>
<sequence length="333" mass="36892">MMTNFYKTNRNGNRTVRSYLLLFVGCWLVGVFGRNAFAQNCADGNTISNQTFGTGQRGALPNGYINYTYVTDGCPNDGRYTVAGSVSGACFTNSWHGLNEDHTPGDEAGNMLIINAPYPGEIYRETIANLCTKAAYEYSFWLVNLNLEFPPGTCGFAIPNDPDITIRIETPDGQLIDTLHTGVTLRTPTPVWRKFALTFSFPPMAEETTDVVIRLIDNGQGGCGNDFALDDLVLKRCTDCESPSVYVPDIFTPNNDGQNDVLDVFMSNVAAFEFVVYDRWGSAIFVSRDPTVKWDGKFKNVACLEGVYAWSMTYTFTNSTQKYTKNGQVVLAH</sequence>
<dbReference type="Pfam" id="PF13585">
    <property type="entry name" value="CHU_C"/>
    <property type="match status" value="1"/>
</dbReference>